<feature type="transmembrane region" description="Helical" evidence="7">
    <location>
        <begin position="228"/>
        <end position="247"/>
    </location>
</feature>
<keyword evidence="5 7" id="KW-0472">Membrane</keyword>
<gene>
    <name evidence="9" type="ORF">EKO04_004127</name>
</gene>
<evidence type="ECO:0000313" key="9">
    <source>
        <dbReference type="EMBL" id="KAF9698028.1"/>
    </source>
</evidence>
<feature type="compositionally biased region" description="Low complexity" evidence="6">
    <location>
        <begin position="7"/>
        <end position="16"/>
    </location>
</feature>
<feature type="transmembrane region" description="Helical" evidence="7">
    <location>
        <begin position="163"/>
        <end position="184"/>
    </location>
</feature>
<dbReference type="InterPro" id="IPR011701">
    <property type="entry name" value="MFS"/>
</dbReference>
<dbReference type="GO" id="GO:0042908">
    <property type="term" value="P:xenobiotic transport"/>
    <property type="evidence" value="ECO:0007669"/>
    <property type="project" value="UniProtKB-ARBA"/>
</dbReference>
<keyword evidence="10" id="KW-1185">Reference proteome</keyword>
<dbReference type="GO" id="GO:0015606">
    <property type="term" value="F:spermidine transmembrane transporter activity"/>
    <property type="evidence" value="ECO:0007669"/>
    <property type="project" value="TreeGrafter"/>
</dbReference>
<feature type="transmembrane region" description="Helical" evidence="7">
    <location>
        <begin position="336"/>
        <end position="357"/>
    </location>
</feature>
<dbReference type="FunFam" id="1.20.1250.20:FF:000082">
    <property type="entry name" value="MFS multidrug transporter, putative"/>
    <property type="match status" value="1"/>
</dbReference>
<protein>
    <recommendedName>
        <fullName evidence="8">Major facilitator superfamily (MFS) profile domain-containing protein</fullName>
    </recommendedName>
</protein>
<evidence type="ECO:0000256" key="3">
    <source>
        <dbReference type="ARBA" id="ARBA00022692"/>
    </source>
</evidence>
<dbReference type="SUPFAM" id="SSF103473">
    <property type="entry name" value="MFS general substrate transporter"/>
    <property type="match status" value="1"/>
</dbReference>
<evidence type="ECO:0000256" key="1">
    <source>
        <dbReference type="ARBA" id="ARBA00004141"/>
    </source>
</evidence>
<keyword evidence="4 7" id="KW-1133">Transmembrane helix</keyword>
<reference evidence="9" key="2">
    <citation type="submission" date="2020-09" db="EMBL/GenBank/DDBJ databases">
        <title>Reference genome assembly for Australian Ascochyta lentis isolate Al4.</title>
        <authorList>
            <person name="Lee R.C."/>
            <person name="Farfan-Caceres L.M."/>
            <person name="Debler J.W."/>
            <person name="Williams A.H."/>
            <person name="Henares B.M."/>
        </authorList>
    </citation>
    <scope>NUCLEOTIDE SEQUENCE</scope>
    <source>
        <strain evidence="9">Al4</strain>
    </source>
</reference>
<dbReference type="Gene3D" id="1.20.1250.20">
    <property type="entry name" value="MFS general substrate transporter like domains"/>
    <property type="match status" value="1"/>
</dbReference>
<evidence type="ECO:0000313" key="10">
    <source>
        <dbReference type="Proteomes" id="UP000651452"/>
    </source>
</evidence>
<feature type="transmembrane region" description="Helical" evidence="7">
    <location>
        <begin position="196"/>
        <end position="216"/>
    </location>
</feature>
<feature type="domain" description="Major facilitator superfamily (MFS) profile" evidence="8">
    <location>
        <begin position="72"/>
        <end position="495"/>
    </location>
</feature>
<dbReference type="InterPro" id="IPR036259">
    <property type="entry name" value="MFS_trans_sf"/>
</dbReference>
<feature type="transmembrane region" description="Helical" evidence="7">
    <location>
        <begin position="475"/>
        <end position="497"/>
    </location>
</feature>
<dbReference type="Proteomes" id="UP000651452">
    <property type="component" value="Unassembled WGS sequence"/>
</dbReference>
<feature type="transmembrane region" description="Helical" evidence="7">
    <location>
        <begin position="383"/>
        <end position="402"/>
    </location>
</feature>
<evidence type="ECO:0000256" key="5">
    <source>
        <dbReference type="ARBA" id="ARBA00023136"/>
    </source>
</evidence>
<dbReference type="PANTHER" id="PTHR23502">
    <property type="entry name" value="MAJOR FACILITATOR SUPERFAMILY"/>
    <property type="match status" value="1"/>
</dbReference>
<comment type="caution">
    <text evidence="9">The sequence shown here is derived from an EMBL/GenBank/DDBJ whole genome shotgun (WGS) entry which is preliminary data.</text>
</comment>
<name>A0A8H7J9I3_9PLEO</name>
<dbReference type="PANTHER" id="PTHR23502:SF182">
    <property type="entry name" value="POLYAMINE TRANSPORTER, PUTATIVE-RELATED"/>
    <property type="match status" value="1"/>
</dbReference>
<feature type="transmembrane region" description="Helical" evidence="7">
    <location>
        <begin position="105"/>
        <end position="127"/>
    </location>
</feature>
<dbReference type="CDD" id="cd17323">
    <property type="entry name" value="MFS_Tpo1_MDR_like"/>
    <property type="match status" value="1"/>
</dbReference>
<comment type="subcellular location">
    <subcellularLocation>
        <location evidence="1">Membrane</location>
        <topology evidence="1">Multi-pass membrane protein</topology>
    </subcellularLocation>
</comment>
<evidence type="ECO:0000256" key="2">
    <source>
        <dbReference type="ARBA" id="ARBA00008335"/>
    </source>
</evidence>
<dbReference type="InterPro" id="IPR020846">
    <property type="entry name" value="MFS_dom"/>
</dbReference>
<evidence type="ECO:0000256" key="7">
    <source>
        <dbReference type="SAM" id="Phobius"/>
    </source>
</evidence>
<evidence type="ECO:0000256" key="6">
    <source>
        <dbReference type="SAM" id="MobiDB-lite"/>
    </source>
</evidence>
<keyword evidence="3 7" id="KW-0812">Transmembrane</keyword>
<feature type="transmembrane region" description="Helical" evidence="7">
    <location>
        <begin position="298"/>
        <end position="324"/>
    </location>
</feature>
<dbReference type="GO" id="GO:0000297">
    <property type="term" value="F:spermine transmembrane transporter activity"/>
    <property type="evidence" value="ECO:0007669"/>
    <property type="project" value="TreeGrafter"/>
</dbReference>
<dbReference type="GO" id="GO:0140115">
    <property type="term" value="P:export across plasma membrane"/>
    <property type="evidence" value="ECO:0007669"/>
    <property type="project" value="UniProtKB-ARBA"/>
</dbReference>
<feature type="region of interest" description="Disordered" evidence="6">
    <location>
        <begin position="1"/>
        <end position="61"/>
    </location>
</feature>
<dbReference type="PROSITE" id="PS50850">
    <property type="entry name" value="MFS"/>
    <property type="match status" value="1"/>
</dbReference>
<feature type="transmembrane region" description="Helical" evidence="7">
    <location>
        <begin position="72"/>
        <end position="93"/>
    </location>
</feature>
<feature type="transmembrane region" description="Helical" evidence="7">
    <location>
        <begin position="447"/>
        <end position="469"/>
    </location>
</feature>
<dbReference type="InterPro" id="IPR005829">
    <property type="entry name" value="Sugar_transporter_CS"/>
</dbReference>
<dbReference type="GO" id="GO:0005886">
    <property type="term" value="C:plasma membrane"/>
    <property type="evidence" value="ECO:0007669"/>
    <property type="project" value="TreeGrafter"/>
</dbReference>
<sequence>MASPIEGMSGSGSRSGELAKDELVDQDESLSTNTGDTEKQDATPAQSSQTGTDWTGPDDPDNPHNWPMWIRVYHATTPGLFCFAVTFGTSIYTPALADVMADFDISRTTALIGITLYTLGLAFGPVISAPLSERYGRKIVYILSSPVFMLFTLGAGFSKSFASLVICRFFAGLSGSPALAVGAGSNADIFPPQKRARITAVFLMAPFAGPSLGPVVGGFAAQYKGWRWTQWCMIFITLAIYIASLPMKETYKPIILARRAKKLGLVTKPTGDTQAAAMKRSIVTNLFRPVHMLLTEPVVFFLSLYTAFAFGVLFLLFAAVPYIFSRPPYSFSVSHSGLVFLAIGLGVLIGGLTGVVVDKNMYQPQYRAALARNEKNAAPEHRLYNAMMGSWGITVGLFWVGWSADKGAHWAVVLVGSVPFAWGNLCVFTSAALYMTDVYGPLNGASAIAANGILRYFLGAVFPLFTVQMYSALGIGWATSLLGFLSMLMLPIPWVFYKWGPKIRARSRYPVTM</sequence>
<accession>A0A8H7J9I3</accession>
<evidence type="ECO:0000256" key="4">
    <source>
        <dbReference type="ARBA" id="ARBA00022989"/>
    </source>
</evidence>
<comment type="similarity">
    <text evidence="2">Belongs to the major facilitator superfamily.</text>
</comment>
<proteinExistence type="inferred from homology"/>
<evidence type="ECO:0000259" key="8">
    <source>
        <dbReference type="PROSITE" id="PS50850"/>
    </source>
</evidence>
<dbReference type="AlphaFoldDB" id="A0A8H7J9I3"/>
<dbReference type="EMBL" id="RZGK01000007">
    <property type="protein sequence ID" value="KAF9698028.1"/>
    <property type="molecule type" value="Genomic_DNA"/>
</dbReference>
<dbReference type="PROSITE" id="PS00216">
    <property type="entry name" value="SUGAR_TRANSPORT_1"/>
    <property type="match status" value="1"/>
</dbReference>
<dbReference type="Pfam" id="PF07690">
    <property type="entry name" value="MFS_1"/>
    <property type="match status" value="1"/>
</dbReference>
<reference evidence="9" key="1">
    <citation type="submission" date="2018-12" db="EMBL/GenBank/DDBJ databases">
        <authorList>
            <person name="Syme R.A."/>
            <person name="Farfan-Caceres L."/>
            <person name="Lichtenzveig J."/>
        </authorList>
    </citation>
    <scope>NUCLEOTIDE SEQUENCE</scope>
    <source>
        <strain evidence="9">Al4</strain>
    </source>
</reference>
<feature type="transmembrane region" description="Helical" evidence="7">
    <location>
        <begin position="408"/>
        <end position="435"/>
    </location>
</feature>
<feature type="transmembrane region" description="Helical" evidence="7">
    <location>
        <begin position="139"/>
        <end position="157"/>
    </location>
</feature>
<dbReference type="OrthoDB" id="3936150at2759"/>
<organism evidence="9 10">
    <name type="scientific">Ascochyta lentis</name>
    <dbReference type="NCBI Taxonomy" id="205686"/>
    <lineage>
        <taxon>Eukaryota</taxon>
        <taxon>Fungi</taxon>
        <taxon>Dikarya</taxon>
        <taxon>Ascomycota</taxon>
        <taxon>Pezizomycotina</taxon>
        <taxon>Dothideomycetes</taxon>
        <taxon>Pleosporomycetidae</taxon>
        <taxon>Pleosporales</taxon>
        <taxon>Pleosporineae</taxon>
        <taxon>Didymellaceae</taxon>
        <taxon>Ascochyta</taxon>
    </lineage>
</organism>